<evidence type="ECO:0000313" key="4">
    <source>
        <dbReference type="Proteomes" id="UP000032360"/>
    </source>
</evidence>
<keyword evidence="2 3" id="KW-0560">Oxidoreductase</keyword>
<protein>
    <submittedName>
        <fullName evidence="3">3-oxoacyl-[acyl-carrier-protein] reductase FabG</fullName>
        <ecNumber evidence="3">1.1.1.100</ecNumber>
    </submittedName>
</protein>
<evidence type="ECO:0000313" key="3">
    <source>
        <dbReference type="EMBL" id="KJF16821.1"/>
    </source>
</evidence>
<dbReference type="FunFam" id="3.40.50.720:FF:000084">
    <property type="entry name" value="Short-chain dehydrogenase reductase"/>
    <property type="match status" value="1"/>
</dbReference>
<comment type="similarity">
    <text evidence="1">Belongs to the short-chain dehydrogenases/reductases (SDR) family.</text>
</comment>
<name>A0A0D8HIB5_9ACTN</name>
<dbReference type="InterPro" id="IPR002347">
    <property type="entry name" value="SDR_fam"/>
</dbReference>
<reference evidence="3 4" key="1">
    <citation type="submission" date="2015-01" db="EMBL/GenBank/DDBJ databases">
        <title>Draft genome of the acidophilic iron oxidizer Acidithrix ferrooxidans strain Py-F3.</title>
        <authorList>
            <person name="Poehlein A."/>
            <person name="Eisen S."/>
            <person name="Schloemann M."/>
            <person name="Johnson B.D."/>
            <person name="Daniel R."/>
            <person name="Muehling M."/>
        </authorList>
    </citation>
    <scope>NUCLEOTIDE SEQUENCE [LARGE SCALE GENOMIC DNA]</scope>
    <source>
        <strain evidence="3 4">Py-F3</strain>
    </source>
</reference>
<dbReference type="Proteomes" id="UP000032360">
    <property type="component" value="Unassembled WGS sequence"/>
</dbReference>
<accession>A0A0D8HIB5</accession>
<sequence>MNNLLDSQVSLVTGGGGGIGAAISMTLAMAGAKVAVVDRDQVGADATVGAILEAGGVASSFVGDIATSSERIEIYNRAKGALGEIDILVNNAADHGSRLSFLEIEIDEWERILATNLGATWHFSQLVARSMIERQGGAIVNLGAIQASLPVATYVSYVATKGGIISLTKALAVELSPHGIRVNSISPGAIATPSTQSALSNIGTTEKAPTLLGRMGSSRDIANGVLFLVSPASSFITGENLVVDGGRSLSRDPDPFSSFGSRT</sequence>
<dbReference type="AlphaFoldDB" id="A0A0D8HIB5"/>
<evidence type="ECO:0000256" key="2">
    <source>
        <dbReference type="ARBA" id="ARBA00023002"/>
    </source>
</evidence>
<keyword evidence="4" id="KW-1185">Reference proteome</keyword>
<dbReference type="PRINTS" id="PR00081">
    <property type="entry name" value="GDHRDH"/>
</dbReference>
<dbReference type="STRING" id="1280514.AXFE_23220"/>
<dbReference type="PANTHER" id="PTHR24321:SF15">
    <property type="entry name" value="OXIDOREDUCTASE UCPA"/>
    <property type="match status" value="1"/>
</dbReference>
<dbReference type="GO" id="GO:0004316">
    <property type="term" value="F:3-oxoacyl-[acyl-carrier-protein] reductase (NADPH) activity"/>
    <property type="evidence" value="ECO:0007669"/>
    <property type="project" value="UniProtKB-EC"/>
</dbReference>
<gene>
    <name evidence="3" type="primary">fabG9</name>
    <name evidence="3" type="ORF">AXFE_23220</name>
</gene>
<dbReference type="PRINTS" id="PR00080">
    <property type="entry name" value="SDRFAMILY"/>
</dbReference>
<dbReference type="CDD" id="cd05233">
    <property type="entry name" value="SDR_c"/>
    <property type="match status" value="1"/>
</dbReference>
<dbReference type="OrthoDB" id="286404at2"/>
<dbReference type="RefSeq" id="WP_052605936.1">
    <property type="nucleotide sequence ID" value="NZ_JXYS01000073.1"/>
</dbReference>
<proteinExistence type="inferred from homology"/>
<organism evidence="3 4">
    <name type="scientific">Acidithrix ferrooxidans</name>
    <dbReference type="NCBI Taxonomy" id="1280514"/>
    <lineage>
        <taxon>Bacteria</taxon>
        <taxon>Bacillati</taxon>
        <taxon>Actinomycetota</taxon>
        <taxon>Acidimicrobiia</taxon>
        <taxon>Acidimicrobiales</taxon>
        <taxon>Acidimicrobiaceae</taxon>
        <taxon>Acidithrix</taxon>
    </lineage>
</organism>
<dbReference type="SUPFAM" id="SSF51735">
    <property type="entry name" value="NAD(P)-binding Rossmann-fold domains"/>
    <property type="match status" value="1"/>
</dbReference>
<evidence type="ECO:0000256" key="1">
    <source>
        <dbReference type="ARBA" id="ARBA00006484"/>
    </source>
</evidence>
<dbReference type="EC" id="1.1.1.100" evidence="3"/>
<dbReference type="EMBL" id="JXYS01000073">
    <property type="protein sequence ID" value="KJF16821.1"/>
    <property type="molecule type" value="Genomic_DNA"/>
</dbReference>
<dbReference type="InterPro" id="IPR036291">
    <property type="entry name" value="NAD(P)-bd_dom_sf"/>
</dbReference>
<dbReference type="Pfam" id="PF13561">
    <property type="entry name" value="adh_short_C2"/>
    <property type="match status" value="1"/>
</dbReference>
<dbReference type="Gene3D" id="3.40.50.720">
    <property type="entry name" value="NAD(P)-binding Rossmann-like Domain"/>
    <property type="match status" value="1"/>
</dbReference>
<comment type="caution">
    <text evidence="3">The sequence shown here is derived from an EMBL/GenBank/DDBJ whole genome shotgun (WGS) entry which is preliminary data.</text>
</comment>
<dbReference type="PROSITE" id="PS00061">
    <property type="entry name" value="ADH_SHORT"/>
    <property type="match status" value="1"/>
</dbReference>
<dbReference type="InterPro" id="IPR020904">
    <property type="entry name" value="Sc_DH/Rdtase_CS"/>
</dbReference>
<dbReference type="PANTHER" id="PTHR24321">
    <property type="entry name" value="DEHYDROGENASES, SHORT CHAIN"/>
    <property type="match status" value="1"/>
</dbReference>